<organism evidence="1 2">
    <name type="scientific">Nitrososphaera gargensis (strain Ga9.2)</name>
    <dbReference type="NCBI Taxonomy" id="1237085"/>
    <lineage>
        <taxon>Archaea</taxon>
        <taxon>Nitrososphaerota</taxon>
        <taxon>Nitrososphaeria</taxon>
        <taxon>Nitrososphaerales</taxon>
        <taxon>Nitrososphaeraceae</taxon>
        <taxon>Nitrososphaera</taxon>
    </lineage>
</organism>
<sequence>MTLQRLFDAVQESAQVIGRRGMLSTVAPTMLLLVTETFVNEPPPMSLLTAEEFSNEPPAMSLLVTDGFENDAPPMSLLVASQFNGYSWIPNVLIDCRKDNAIFGAHINVEITYEQEISAGVWQQLRFTPFGTLLETSYPARQHRATVPATYVEFSEAEQKNIIYDAVSTSLTFHPSYTEKTEFVFVYIRRVV</sequence>
<dbReference type="EMBL" id="CP002408">
    <property type="protein sequence ID" value="AFU58507.1"/>
    <property type="molecule type" value="Genomic_DNA"/>
</dbReference>
<dbReference type="KEGG" id="nga:Ngar_c15740"/>
<evidence type="ECO:0000313" key="1">
    <source>
        <dbReference type="EMBL" id="AFU58507.1"/>
    </source>
</evidence>
<name>K0IJQ0_NITGG</name>
<reference evidence="1 2" key="1">
    <citation type="journal article" date="2012" name="Environ. Microbiol.">
        <title>The genome of the ammonia-oxidizing Candidatus Nitrososphaera gargensis: insights into metabolic versatility and environmental adaptations.</title>
        <authorList>
            <person name="Spang A."/>
            <person name="Poehlein A."/>
            <person name="Offre P."/>
            <person name="Zumbragel S."/>
            <person name="Haider S."/>
            <person name="Rychlik N."/>
            <person name="Nowka B."/>
            <person name="Schmeisser C."/>
            <person name="Lebedeva E.V."/>
            <person name="Rattei T."/>
            <person name="Bohm C."/>
            <person name="Schmid M."/>
            <person name="Galushko A."/>
            <person name="Hatzenpichler R."/>
            <person name="Weinmaier T."/>
            <person name="Daniel R."/>
            <person name="Schleper C."/>
            <person name="Spieck E."/>
            <person name="Streit W."/>
            <person name="Wagner M."/>
        </authorList>
    </citation>
    <scope>NUCLEOTIDE SEQUENCE [LARGE SCALE GENOMIC DNA]</scope>
    <source>
        <strain evidence="2">Ga9.2</strain>
    </source>
</reference>
<protein>
    <submittedName>
        <fullName evidence="1">Uncharacterized protein</fullName>
    </submittedName>
</protein>
<accession>K0IJQ0</accession>
<dbReference type="BioCyc" id="CNIT1237085:G1324-1572-MONOMER"/>
<dbReference type="AlphaFoldDB" id="K0IJQ0"/>
<proteinExistence type="predicted"/>
<keyword evidence="2" id="KW-1185">Reference proteome</keyword>
<evidence type="ECO:0000313" key="2">
    <source>
        <dbReference type="Proteomes" id="UP000008037"/>
    </source>
</evidence>
<dbReference type="InParanoid" id="K0IJQ0"/>
<dbReference type="Proteomes" id="UP000008037">
    <property type="component" value="Chromosome"/>
</dbReference>
<dbReference type="STRING" id="1237085.Ngar_c15740"/>
<gene>
    <name evidence="1" type="ordered locus">Ngar_c15740</name>
</gene>
<dbReference type="HOGENOM" id="CLU_1412404_0_0_2"/>